<dbReference type="InterPro" id="IPR036162">
    <property type="entry name" value="Resolvase-like_N_sf"/>
</dbReference>
<evidence type="ECO:0000313" key="4">
    <source>
        <dbReference type="Proteomes" id="UP000284277"/>
    </source>
</evidence>
<dbReference type="PANTHER" id="PTHR30461:SF23">
    <property type="entry name" value="DNA RECOMBINASE-RELATED"/>
    <property type="match status" value="1"/>
</dbReference>
<dbReference type="SMART" id="SM00857">
    <property type="entry name" value="Resolvase"/>
    <property type="match status" value="1"/>
</dbReference>
<dbReference type="Gene3D" id="3.90.1750.20">
    <property type="entry name" value="Putative Large Serine Recombinase, Chain B, Domain 2"/>
    <property type="match status" value="1"/>
</dbReference>
<dbReference type="RefSeq" id="WP_120198804.1">
    <property type="nucleotide sequence ID" value="NZ_MCIA01000035.1"/>
</dbReference>
<dbReference type="Pfam" id="PF13408">
    <property type="entry name" value="Zn_ribbon_recom"/>
    <property type="match status" value="1"/>
</dbReference>
<name>A0A419SSC8_9FIRM</name>
<sequence length="511" mass="58756">MKIKEQPTVAIYLRISDEDEALELGGESNSISGQRMLLNDFVSNHKDLYNYRVVEVEDDGYSGTNFDRPGVQRLLEMAKRKEIQCIVVKDFSRFGRNYLEVGNYLEQIFPFLRIRFFSVNDNFDSFCNAGAAGSLEVGFKNIIYEAYSKDLSVKIKSVRKSKAEQGKFVTAFAPYGFKKDDNNRNKLVIDQECAPIVIQIFKLYLSGSTKTEIARRLNQEGVLCPMMIRKKRGENFNRNGCSDTCIWTVGTVSHILADQRYTGDAIYGKSKPESVGSKKEIKIPKDQWIIVPDAYEEIISHEEFEAVQTYKRTYKKKGNSVVCKSSFSKKTICKSCGHLMTRIHQGKKILYCCKTGRNLYHSTCYQGKIEEAQLEEALLTCFNNLAAITRQTDNIRKKTQDISVAHCDGLQKIELAIARKKGKYLAFYEAYKQKKLSELDFRKKLNDLEKSLDTLQKQYDEMEPCFLRENEEKHTISKETIHSLVEFIAIESNGSLSIKWNFIDPYQYTLS</sequence>
<dbReference type="SUPFAM" id="SSF53041">
    <property type="entry name" value="Resolvase-like"/>
    <property type="match status" value="1"/>
</dbReference>
<dbReference type="EMBL" id="MCIA01000035">
    <property type="protein sequence ID" value="RKD28173.1"/>
    <property type="molecule type" value="Genomic_DNA"/>
</dbReference>
<evidence type="ECO:0000313" key="3">
    <source>
        <dbReference type="EMBL" id="RKD28173.1"/>
    </source>
</evidence>
<accession>A0A419SSC8</accession>
<dbReference type="GO" id="GO:0003677">
    <property type="term" value="F:DNA binding"/>
    <property type="evidence" value="ECO:0007669"/>
    <property type="project" value="InterPro"/>
</dbReference>
<dbReference type="OrthoDB" id="9784557at2"/>
<protein>
    <recommendedName>
        <fullName evidence="5">Recombinase</fullName>
    </recommendedName>
</protein>
<evidence type="ECO:0008006" key="5">
    <source>
        <dbReference type="Google" id="ProtNLM"/>
    </source>
</evidence>
<organism evidence="3 4">
    <name type="scientific">Lacrimispora algidixylanolytica</name>
    <dbReference type="NCBI Taxonomy" id="94868"/>
    <lineage>
        <taxon>Bacteria</taxon>
        <taxon>Bacillati</taxon>
        <taxon>Bacillota</taxon>
        <taxon>Clostridia</taxon>
        <taxon>Lachnospirales</taxon>
        <taxon>Lachnospiraceae</taxon>
        <taxon>Lacrimispora</taxon>
    </lineage>
</organism>
<feature type="domain" description="Recombinase" evidence="2">
    <location>
        <begin position="174"/>
        <end position="319"/>
    </location>
</feature>
<dbReference type="InterPro" id="IPR025827">
    <property type="entry name" value="Zn_ribbon_recom_dom"/>
</dbReference>
<dbReference type="PROSITE" id="PS51736">
    <property type="entry name" value="RECOMBINASES_3"/>
    <property type="match status" value="1"/>
</dbReference>
<dbReference type="PANTHER" id="PTHR30461">
    <property type="entry name" value="DNA-INVERTASE FROM LAMBDOID PROPHAGE"/>
    <property type="match status" value="1"/>
</dbReference>
<evidence type="ECO:0000259" key="2">
    <source>
        <dbReference type="PROSITE" id="PS51737"/>
    </source>
</evidence>
<dbReference type="Gene3D" id="3.40.50.1390">
    <property type="entry name" value="Resolvase, N-terminal catalytic domain"/>
    <property type="match status" value="1"/>
</dbReference>
<keyword evidence="4" id="KW-1185">Reference proteome</keyword>
<dbReference type="AlphaFoldDB" id="A0A419SSC8"/>
<proteinExistence type="predicted"/>
<dbReference type="InterPro" id="IPR038109">
    <property type="entry name" value="DNA_bind_recomb_sf"/>
</dbReference>
<dbReference type="Pfam" id="PF00239">
    <property type="entry name" value="Resolvase"/>
    <property type="match status" value="1"/>
</dbReference>
<dbReference type="Pfam" id="PF07508">
    <property type="entry name" value="Recombinase"/>
    <property type="match status" value="1"/>
</dbReference>
<reference evidence="3 4" key="1">
    <citation type="submission" date="2016-08" db="EMBL/GenBank/DDBJ databases">
        <title>A new outlook on sporulation: Clostridium algidixylanolyticum.</title>
        <authorList>
            <person name="Poppleton D.I."/>
            <person name="Gribaldo S."/>
        </authorList>
    </citation>
    <scope>NUCLEOTIDE SEQUENCE [LARGE SCALE GENOMIC DNA]</scope>
    <source>
        <strain evidence="3 4">SPL73</strain>
    </source>
</reference>
<dbReference type="PROSITE" id="PS51737">
    <property type="entry name" value="RECOMBINASE_DNA_BIND"/>
    <property type="match status" value="1"/>
</dbReference>
<dbReference type="GO" id="GO:0000150">
    <property type="term" value="F:DNA strand exchange activity"/>
    <property type="evidence" value="ECO:0007669"/>
    <property type="project" value="InterPro"/>
</dbReference>
<feature type="domain" description="Resolvase/invertase-type recombinase catalytic" evidence="1">
    <location>
        <begin position="8"/>
        <end position="166"/>
    </location>
</feature>
<dbReference type="InterPro" id="IPR011109">
    <property type="entry name" value="DNA_bind_recombinase_dom"/>
</dbReference>
<gene>
    <name evidence="3" type="ORF">BET01_11590</name>
</gene>
<dbReference type="InterPro" id="IPR050639">
    <property type="entry name" value="SSR_resolvase"/>
</dbReference>
<dbReference type="Proteomes" id="UP000284277">
    <property type="component" value="Unassembled WGS sequence"/>
</dbReference>
<comment type="caution">
    <text evidence="3">The sequence shown here is derived from an EMBL/GenBank/DDBJ whole genome shotgun (WGS) entry which is preliminary data.</text>
</comment>
<evidence type="ECO:0000259" key="1">
    <source>
        <dbReference type="PROSITE" id="PS51736"/>
    </source>
</evidence>
<dbReference type="InterPro" id="IPR006119">
    <property type="entry name" value="Resolv_N"/>
</dbReference>